<keyword evidence="1" id="KW-0238">DNA-binding</keyword>
<dbReference type="Gene3D" id="1.10.357.10">
    <property type="entry name" value="Tetracycline Repressor, domain 2"/>
    <property type="match status" value="1"/>
</dbReference>
<gene>
    <name evidence="5" type="ORF">FM105_04230</name>
</gene>
<proteinExistence type="predicted"/>
<dbReference type="InterPro" id="IPR009057">
    <property type="entry name" value="Homeodomain-like_sf"/>
</dbReference>
<feature type="domain" description="HTH tetR-type" evidence="3">
    <location>
        <begin position="19"/>
        <end position="51"/>
    </location>
</feature>
<dbReference type="Pfam" id="PF17937">
    <property type="entry name" value="TetR_C_28"/>
    <property type="match status" value="1"/>
</dbReference>
<dbReference type="Proteomes" id="UP000196581">
    <property type="component" value="Unassembled WGS sequence"/>
</dbReference>
<feature type="region of interest" description="Disordered" evidence="2">
    <location>
        <begin position="171"/>
        <end position="191"/>
    </location>
</feature>
<dbReference type="GO" id="GO:0003700">
    <property type="term" value="F:DNA-binding transcription factor activity"/>
    <property type="evidence" value="ECO:0007669"/>
    <property type="project" value="TreeGrafter"/>
</dbReference>
<evidence type="ECO:0000259" key="3">
    <source>
        <dbReference type="Pfam" id="PF00440"/>
    </source>
</evidence>
<dbReference type="PANTHER" id="PTHR30055:SF148">
    <property type="entry name" value="TETR-FAMILY TRANSCRIPTIONAL REGULATOR"/>
    <property type="match status" value="1"/>
</dbReference>
<dbReference type="SUPFAM" id="SSF48498">
    <property type="entry name" value="Tetracyclin repressor-like, C-terminal domain"/>
    <property type="match status" value="1"/>
</dbReference>
<reference evidence="6" key="1">
    <citation type="submission" date="2017-02" db="EMBL/GenBank/DDBJ databases">
        <authorList>
            <person name="Dridi B."/>
        </authorList>
    </citation>
    <scope>NUCLEOTIDE SEQUENCE [LARGE SCALE GENOMIC DNA]</scope>
    <source>
        <strain evidence="6">B Co 03.10</strain>
    </source>
</reference>
<organism evidence="5 6">
    <name type="scientific">Brevibacterium yomogidense</name>
    <dbReference type="NCBI Taxonomy" id="946573"/>
    <lineage>
        <taxon>Bacteria</taxon>
        <taxon>Bacillati</taxon>
        <taxon>Actinomycetota</taxon>
        <taxon>Actinomycetes</taxon>
        <taxon>Micrococcales</taxon>
        <taxon>Brevibacteriaceae</taxon>
        <taxon>Brevibacterium</taxon>
    </lineage>
</organism>
<dbReference type="EMBL" id="FWFF01000005">
    <property type="protein sequence ID" value="SLM94592.1"/>
    <property type="molecule type" value="Genomic_DNA"/>
</dbReference>
<dbReference type="PANTHER" id="PTHR30055">
    <property type="entry name" value="HTH-TYPE TRANSCRIPTIONAL REGULATOR RUTR"/>
    <property type="match status" value="1"/>
</dbReference>
<dbReference type="InterPro" id="IPR050109">
    <property type="entry name" value="HTH-type_TetR-like_transc_reg"/>
</dbReference>
<dbReference type="SUPFAM" id="SSF46689">
    <property type="entry name" value="Homeodomain-like"/>
    <property type="match status" value="1"/>
</dbReference>
<dbReference type="Pfam" id="PF00440">
    <property type="entry name" value="TetR_N"/>
    <property type="match status" value="1"/>
</dbReference>
<evidence type="ECO:0000313" key="6">
    <source>
        <dbReference type="Proteomes" id="UP000196581"/>
    </source>
</evidence>
<dbReference type="InterPro" id="IPR036271">
    <property type="entry name" value="Tet_transcr_reg_TetR-rel_C_sf"/>
</dbReference>
<evidence type="ECO:0000256" key="1">
    <source>
        <dbReference type="ARBA" id="ARBA00023125"/>
    </source>
</evidence>
<dbReference type="RefSeq" id="WP_087005234.1">
    <property type="nucleotide sequence ID" value="NZ_FWFF01000005.1"/>
</dbReference>
<dbReference type="InterPro" id="IPR041479">
    <property type="entry name" value="TetR_CgmR_C"/>
</dbReference>
<dbReference type="InterPro" id="IPR001647">
    <property type="entry name" value="HTH_TetR"/>
</dbReference>
<dbReference type="AlphaFoldDB" id="A0A1X6X5M3"/>
<feature type="compositionally biased region" description="Basic and acidic residues" evidence="2">
    <location>
        <begin position="176"/>
        <end position="191"/>
    </location>
</feature>
<evidence type="ECO:0000259" key="4">
    <source>
        <dbReference type="Pfam" id="PF17937"/>
    </source>
</evidence>
<evidence type="ECO:0000313" key="5">
    <source>
        <dbReference type="EMBL" id="SLM94592.1"/>
    </source>
</evidence>
<dbReference type="GO" id="GO:0000976">
    <property type="term" value="F:transcription cis-regulatory region binding"/>
    <property type="evidence" value="ECO:0007669"/>
    <property type="project" value="TreeGrafter"/>
</dbReference>
<protein>
    <submittedName>
        <fullName evidence="5">Transcriptional regulator, TetR family</fullName>
    </submittedName>
</protein>
<accession>A0A1X6X5M3</accession>
<feature type="domain" description="TetR transcriptional regulator CgmR-like C-terminal" evidence="4">
    <location>
        <begin position="76"/>
        <end position="169"/>
    </location>
</feature>
<name>A0A1X6X5M3_9MICO</name>
<sequence>MSTKSEILEGAQAVLRRREPLTLDSVAAQVGLTKPGLVHHFRTKEALAVAVVEHVALRWLDGLKRYAGESPSPVERLRAYIRYTMTEDIDASDLALLSDAKLSGQLVALWDSTLSPWMGEVIDASPSDRARYRAARLAADGAWFDRALGVVSFSREDLAEVLDVALSLTRASQSPTHERGPTHEQSRTGDR</sequence>
<evidence type="ECO:0000256" key="2">
    <source>
        <dbReference type="SAM" id="MobiDB-lite"/>
    </source>
</evidence>
<keyword evidence="6" id="KW-1185">Reference proteome</keyword>